<dbReference type="SUPFAM" id="SSF51316">
    <property type="entry name" value="Mss4-like"/>
    <property type="match status" value="1"/>
</dbReference>
<protein>
    <recommendedName>
        <fullName evidence="5">CENP-V/GFA domain-containing protein</fullName>
    </recommendedName>
</protein>
<sequence length="127" mass="14090">MNARCQCGSVSFKTPLPKPLALYICHCESCRRQTSSAFGTSAIFPRFTLPETELLNVYARPTASGHTMYCYFCRTCGTRLLHTTPIPLDELERRARYPPVDTYGKEIAQVTTASGRVVIDQAGSHGQ</sequence>
<keyword evidence="4" id="KW-0456">Lyase</keyword>
<dbReference type="GO" id="GO:0046872">
    <property type="term" value="F:metal ion binding"/>
    <property type="evidence" value="ECO:0007669"/>
    <property type="project" value="UniProtKB-KW"/>
</dbReference>
<dbReference type="PROSITE" id="PS51891">
    <property type="entry name" value="CENP_V_GFA"/>
    <property type="match status" value="1"/>
</dbReference>
<dbReference type="AlphaFoldDB" id="A0A0G4KZW4"/>
<reference evidence="7" key="1">
    <citation type="submission" date="2015-05" db="EMBL/GenBank/DDBJ databases">
        <authorList>
            <person name="Fogelqvist Johan"/>
        </authorList>
    </citation>
    <scope>NUCLEOTIDE SEQUENCE [LARGE SCALE GENOMIC DNA]</scope>
</reference>
<keyword evidence="2" id="KW-0479">Metal-binding</keyword>
<evidence type="ECO:0000313" key="7">
    <source>
        <dbReference type="Proteomes" id="UP000045706"/>
    </source>
</evidence>
<dbReference type="InterPro" id="IPR006913">
    <property type="entry name" value="CENP-V/GFA"/>
</dbReference>
<dbReference type="InterPro" id="IPR011057">
    <property type="entry name" value="Mss4-like_sf"/>
</dbReference>
<accession>A0A0G4KZW4</accession>
<evidence type="ECO:0000256" key="1">
    <source>
        <dbReference type="ARBA" id="ARBA00005495"/>
    </source>
</evidence>
<organism evidence="6 7">
    <name type="scientific">Verticillium longisporum</name>
    <name type="common">Verticillium dahliae var. longisporum</name>
    <dbReference type="NCBI Taxonomy" id="100787"/>
    <lineage>
        <taxon>Eukaryota</taxon>
        <taxon>Fungi</taxon>
        <taxon>Dikarya</taxon>
        <taxon>Ascomycota</taxon>
        <taxon>Pezizomycotina</taxon>
        <taxon>Sordariomycetes</taxon>
        <taxon>Hypocreomycetidae</taxon>
        <taxon>Glomerellales</taxon>
        <taxon>Plectosphaerellaceae</taxon>
        <taxon>Verticillium</taxon>
    </lineage>
</organism>
<dbReference type="GO" id="GO:0016846">
    <property type="term" value="F:carbon-sulfur lyase activity"/>
    <property type="evidence" value="ECO:0007669"/>
    <property type="project" value="InterPro"/>
</dbReference>
<dbReference type="EMBL" id="CVQI01005557">
    <property type="protein sequence ID" value="CRK14975.1"/>
    <property type="molecule type" value="Genomic_DNA"/>
</dbReference>
<evidence type="ECO:0000256" key="4">
    <source>
        <dbReference type="ARBA" id="ARBA00023239"/>
    </source>
</evidence>
<dbReference type="PANTHER" id="PTHR33337">
    <property type="entry name" value="GFA DOMAIN-CONTAINING PROTEIN"/>
    <property type="match status" value="1"/>
</dbReference>
<evidence type="ECO:0000256" key="3">
    <source>
        <dbReference type="ARBA" id="ARBA00022833"/>
    </source>
</evidence>
<dbReference type="Proteomes" id="UP000045706">
    <property type="component" value="Unassembled WGS sequence"/>
</dbReference>
<dbReference type="Pfam" id="PF04828">
    <property type="entry name" value="GFA"/>
    <property type="match status" value="1"/>
</dbReference>
<proteinExistence type="inferred from homology"/>
<name>A0A0G4KZW4_VERLO</name>
<dbReference type="Gene3D" id="3.90.1590.10">
    <property type="entry name" value="glutathione-dependent formaldehyde- activating enzyme (gfa)"/>
    <property type="match status" value="1"/>
</dbReference>
<feature type="domain" description="CENP-V/GFA" evidence="5">
    <location>
        <begin position="1"/>
        <end position="120"/>
    </location>
</feature>
<evidence type="ECO:0000313" key="6">
    <source>
        <dbReference type="EMBL" id="CRK14975.1"/>
    </source>
</evidence>
<gene>
    <name evidence="6" type="ORF">BN1723_002140</name>
</gene>
<evidence type="ECO:0000259" key="5">
    <source>
        <dbReference type="PROSITE" id="PS51891"/>
    </source>
</evidence>
<keyword evidence="3" id="KW-0862">Zinc</keyword>
<evidence type="ECO:0000256" key="2">
    <source>
        <dbReference type="ARBA" id="ARBA00022723"/>
    </source>
</evidence>
<comment type="similarity">
    <text evidence="1">Belongs to the Gfa family.</text>
</comment>
<dbReference type="PANTHER" id="PTHR33337:SF3">
    <property type="entry name" value="CENP-V_GFA DOMAIN-CONTAINING PROTEIN"/>
    <property type="match status" value="1"/>
</dbReference>